<keyword evidence="2" id="KW-1185">Reference proteome</keyword>
<evidence type="ECO:0000313" key="2">
    <source>
        <dbReference type="Proteomes" id="UP001515943"/>
    </source>
</evidence>
<organism evidence="1 2">
    <name type="scientific">Lentzea indica</name>
    <dbReference type="NCBI Taxonomy" id="2604800"/>
    <lineage>
        <taxon>Bacteria</taxon>
        <taxon>Bacillati</taxon>
        <taxon>Actinomycetota</taxon>
        <taxon>Actinomycetes</taxon>
        <taxon>Pseudonocardiales</taxon>
        <taxon>Pseudonocardiaceae</taxon>
        <taxon>Lentzea</taxon>
    </lineage>
</organism>
<accession>A0ABX1FXV8</accession>
<dbReference type="EMBL" id="VSRL01000456">
    <property type="protein sequence ID" value="NKE63903.1"/>
    <property type="molecule type" value="Genomic_DNA"/>
</dbReference>
<sequence>MMTLDLRTPEGRALAESLRRRNANELGPSSRVLVVDTTDALSEHHVFFERLARLPQVTGVVLVAVGGIEANGGPVLRTPSALAGVGVTLWVGDGPGVPWEGGSQRPGAGLGESTVDDLLAALRLPKVFDRVFAEVGVMPHQAANPGLTVDYATVEPAMMRTLKLRALRQLVATGVAARLHDRESTELTSVVRSATEGDATSVRQGSPLYEAMTQAQRELEAASRAIDR</sequence>
<dbReference type="Proteomes" id="UP001515943">
    <property type="component" value="Unassembled WGS sequence"/>
</dbReference>
<comment type="caution">
    <text evidence="1">The sequence shown here is derived from an EMBL/GenBank/DDBJ whole genome shotgun (WGS) entry which is preliminary data.</text>
</comment>
<reference evidence="1 2" key="1">
    <citation type="submission" date="2019-08" db="EMBL/GenBank/DDBJ databases">
        <title>Lentzea from Indian Himalayas.</title>
        <authorList>
            <person name="Mandal S."/>
            <person name="Mallick Gupta A."/>
            <person name="Maiti P.K."/>
            <person name="Sarkar J."/>
            <person name="Mandal S."/>
        </authorList>
    </citation>
    <scope>NUCLEOTIDE SEQUENCE [LARGE SCALE GENOMIC DNA]</scope>
    <source>
        <strain evidence="1 2">PSKA42</strain>
    </source>
</reference>
<proteinExistence type="predicted"/>
<feature type="non-terminal residue" evidence="1">
    <location>
        <position position="228"/>
    </location>
</feature>
<evidence type="ECO:0000313" key="1">
    <source>
        <dbReference type="EMBL" id="NKE63903.1"/>
    </source>
</evidence>
<name>A0ABX1FXV8_9PSEU</name>
<protein>
    <submittedName>
        <fullName evidence="1">Uncharacterized protein</fullName>
    </submittedName>
</protein>
<gene>
    <name evidence="1" type="ORF">FXN61_47285</name>
</gene>